<sequence length="48" mass="5621">MEARRDIDKTNNIILRLFAVVFHSPLTNPFKSILLFAFIFALTVLWVK</sequence>
<dbReference type="EMBL" id="QLTA01000120">
    <property type="protein sequence ID" value="RAR70165.1"/>
    <property type="molecule type" value="Genomic_DNA"/>
</dbReference>
<organism evidence="2 3">
    <name type="scientific">Paracidovorax anthurii</name>
    <dbReference type="NCBI Taxonomy" id="78229"/>
    <lineage>
        <taxon>Bacteria</taxon>
        <taxon>Pseudomonadati</taxon>
        <taxon>Pseudomonadota</taxon>
        <taxon>Betaproteobacteria</taxon>
        <taxon>Burkholderiales</taxon>
        <taxon>Comamonadaceae</taxon>
        <taxon>Paracidovorax</taxon>
    </lineage>
</organism>
<name>A0A328YCA1_9BURK</name>
<evidence type="ECO:0000313" key="2">
    <source>
        <dbReference type="EMBL" id="RAR70165.1"/>
    </source>
</evidence>
<gene>
    <name evidence="2" type="ORF">AX018_11201</name>
</gene>
<protein>
    <submittedName>
        <fullName evidence="2">Uncharacterized protein</fullName>
    </submittedName>
</protein>
<reference evidence="2 3" key="1">
    <citation type="submission" date="2018-06" db="EMBL/GenBank/DDBJ databases">
        <title>Genomic Encyclopedia of Archaeal and Bacterial Type Strains, Phase II (KMG-II): from individual species to whole genera.</title>
        <authorList>
            <person name="Goeker M."/>
        </authorList>
    </citation>
    <scope>NUCLEOTIDE SEQUENCE [LARGE SCALE GENOMIC DNA]</scope>
    <source>
        <strain evidence="2 3">CFPB 3232</strain>
    </source>
</reference>
<keyword evidence="1" id="KW-0812">Transmembrane</keyword>
<keyword evidence="1" id="KW-0472">Membrane</keyword>
<keyword evidence="3" id="KW-1185">Reference proteome</keyword>
<evidence type="ECO:0000313" key="3">
    <source>
        <dbReference type="Proteomes" id="UP000248856"/>
    </source>
</evidence>
<dbReference type="Proteomes" id="UP000248856">
    <property type="component" value="Unassembled WGS sequence"/>
</dbReference>
<accession>A0A328YCA1</accession>
<keyword evidence="1" id="KW-1133">Transmembrane helix</keyword>
<proteinExistence type="predicted"/>
<feature type="transmembrane region" description="Helical" evidence="1">
    <location>
        <begin position="30"/>
        <end position="47"/>
    </location>
</feature>
<evidence type="ECO:0000256" key="1">
    <source>
        <dbReference type="SAM" id="Phobius"/>
    </source>
</evidence>
<comment type="caution">
    <text evidence="2">The sequence shown here is derived from an EMBL/GenBank/DDBJ whole genome shotgun (WGS) entry which is preliminary data.</text>
</comment>
<dbReference type="AlphaFoldDB" id="A0A328YCA1"/>